<keyword evidence="3" id="KW-1185">Reference proteome</keyword>
<evidence type="ECO:0008006" key="5">
    <source>
        <dbReference type="Google" id="ProtNLM"/>
    </source>
</evidence>
<protein>
    <recommendedName>
        <fullName evidence="5">Outer membrane protein beta-barrel domain-containing protein</fullName>
    </recommendedName>
</protein>
<sequence>MRNILIISLLSFNLAGNAQELKDSAKVHNIDEVVVNATRSYAIPDGVVYIPSKEAIRHAFNISDLLARMMVAGLLVDLSSDKVSTTYGADVHFYIDGVEAQDWEVKALRPKDVLHVDYLKSPSDPKYKNYEAVVNLVMKKYKYGGYVLGEAGQTFVKPVSGDYNVAIKVNTGKWTLSGMSMASYSNINDITSNTNTRYTFSPDNIINRSTKEKKRQHNRGTVSAAKAIYNSDKFLFITSAGFSYDRTPASNSDMSVTYNGNNVPEDGTASTRSSSKSAAPYADAYFEFPKLPHNSFLYGKASFSYNHNDASSLYTFDKPIFNATEEDVYLPNIWAAYAFPIYKRNYLTLSVQYYSEIYKTRYTGTDNTRQKLINNNLITVLRYNHRFNDNWSASTFLKVPVNSYKVNDGKYNTTPYVNGDLTLNGRVGTKHSIYANAEIYQMAITPTFYNTVIRQDNEIEGTKGNATLKPQRYVSTLASYSWMPSNSFSLSASLSWEEIMHDIVPSWHPDGNMMVQDIVNSGNYDIISVRLTPSLSLLNSKLNMRSQIVLSREMHTGIRHFSFYNYGIYPYLSYNINKHFSATAMGAIGSKGFMRGGNGQLSRLCNSMRINLQYTTGNLHAMLSVESVLRKKGWYKSWFDSDNVQWSQYVSSPRRGRYFSLSVRYTLDFGRKTEHGNEASFDGSTKTSVLGNR</sequence>
<reference evidence="2" key="2">
    <citation type="submission" date="2023-08" db="EMBL/GenBank/DDBJ databases">
        <title>Identification and characterization of horizontal gene transfer across gut microbiota members of farm animals based on homology search.</title>
        <authorList>
            <person name="Schwarzerova J."/>
            <person name="Nykrynova M."/>
            <person name="Jureckova K."/>
            <person name="Cejkova D."/>
            <person name="Rychlik I."/>
        </authorList>
    </citation>
    <scope>NUCLEOTIDE SEQUENCE</scope>
    <source>
        <strain evidence="2">ET15</strain>
        <strain evidence="1">ET37</strain>
    </source>
</reference>
<dbReference type="SUPFAM" id="SSF56935">
    <property type="entry name" value="Porins"/>
    <property type="match status" value="1"/>
</dbReference>
<gene>
    <name evidence="1" type="ORF">QVN81_05730</name>
    <name evidence="2" type="ORF">QVN84_08095</name>
</gene>
<reference evidence="2" key="1">
    <citation type="submission" date="2023-06" db="EMBL/GenBank/DDBJ databases">
        <authorList>
            <person name="Zeman M."/>
            <person name="Kubasova T."/>
            <person name="Jahodarova E."/>
            <person name="Nykrynova M."/>
            <person name="Rychlik I."/>
        </authorList>
    </citation>
    <scope>NUCLEOTIDE SEQUENCE</scope>
    <source>
        <strain evidence="2">ET15</strain>
        <strain evidence="1">ET37</strain>
    </source>
</reference>
<dbReference type="RefSeq" id="WP_288915030.1">
    <property type="nucleotide sequence ID" value="NZ_CAUWBX010000067.1"/>
</dbReference>
<evidence type="ECO:0000313" key="1">
    <source>
        <dbReference type="EMBL" id="MDN0022526.1"/>
    </source>
</evidence>
<proteinExistence type="predicted"/>
<dbReference type="EMBL" id="JAUEIF010000006">
    <property type="protein sequence ID" value="MDN0025477.1"/>
    <property type="molecule type" value="Genomic_DNA"/>
</dbReference>
<comment type="caution">
    <text evidence="2">The sequence shown here is derived from an EMBL/GenBank/DDBJ whole genome shotgun (WGS) entry which is preliminary data.</text>
</comment>
<evidence type="ECO:0000313" key="4">
    <source>
        <dbReference type="Proteomes" id="UP001168478"/>
    </source>
</evidence>
<dbReference type="EMBL" id="JAUEIE010000004">
    <property type="protein sequence ID" value="MDN0022526.1"/>
    <property type="molecule type" value="Genomic_DNA"/>
</dbReference>
<name>A0AAW7JKR3_9BACT</name>
<evidence type="ECO:0000313" key="2">
    <source>
        <dbReference type="EMBL" id="MDN0025477.1"/>
    </source>
</evidence>
<dbReference type="Proteomes" id="UP001168478">
    <property type="component" value="Unassembled WGS sequence"/>
</dbReference>
<accession>A0AAW7JKR3</accession>
<evidence type="ECO:0000313" key="3">
    <source>
        <dbReference type="Proteomes" id="UP001167831"/>
    </source>
</evidence>
<dbReference type="AlphaFoldDB" id="A0AAW7JKR3"/>
<organism evidence="2 4">
    <name type="scientific">Leyella lascolaii</name>
    <dbReference type="NCBI Taxonomy" id="1776379"/>
    <lineage>
        <taxon>Bacteria</taxon>
        <taxon>Pseudomonadati</taxon>
        <taxon>Bacteroidota</taxon>
        <taxon>Bacteroidia</taxon>
        <taxon>Bacteroidales</taxon>
        <taxon>Prevotellaceae</taxon>
        <taxon>Leyella</taxon>
    </lineage>
</organism>
<dbReference type="Proteomes" id="UP001167831">
    <property type="component" value="Unassembled WGS sequence"/>
</dbReference>